<evidence type="ECO:0000259" key="2">
    <source>
        <dbReference type="Pfam" id="PF01261"/>
    </source>
</evidence>
<evidence type="ECO:0000313" key="3">
    <source>
        <dbReference type="EMBL" id="MBT0993709.1"/>
    </source>
</evidence>
<feature type="domain" description="Xylose isomerase-like TIM barrel" evidence="2">
    <location>
        <begin position="22"/>
        <end position="262"/>
    </location>
</feature>
<evidence type="ECO:0000256" key="1">
    <source>
        <dbReference type="ARBA" id="ARBA00023277"/>
    </source>
</evidence>
<keyword evidence="3" id="KW-0413">Isomerase</keyword>
<dbReference type="PANTHER" id="PTHR12110:SF53">
    <property type="entry name" value="BLR5974 PROTEIN"/>
    <property type="match status" value="1"/>
</dbReference>
<accession>A0ABS5TX25</accession>
<reference evidence="3 4" key="1">
    <citation type="submission" date="2021-05" db="EMBL/GenBank/DDBJ databases">
        <title>Description of Cellulomonas sp. DKR-3 sp. nov.</title>
        <authorList>
            <person name="Dahal R.H."/>
            <person name="Chaudhary D.K."/>
        </authorList>
    </citation>
    <scope>NUCLEOTIDE SEQUENCE [LARGE SCALE GENOMIC DNA]</scope>
    <source>
        <strain evidence="3 4">DKR-3</strain>
    </source>
</reference>
<dbReference type="SUPFAM" id="SSF51658">
    <property type="entry name" value="Xylose isomerase-like"/>
    <property type="match status" value="1"/>
</dbReference>
<dbReference type="InterPro" id="IPR050312">
    <property type="entry name" value="IolE/XylAMocC-like"/>
</dbReference>
<proteinExistence type="predicted"/>
<dbReference type="InterPro" id="IPR036237">
    <property type="entry name" value="Xyl_isomerase-like_sf"/>
</dbReference>
<gene>
    <name evidence="3" type="ORF">KIN34_05350</name>
</gene>
<sequence>MLVGTDSSKFPGAAERGAAWTFRRASELGLDGVFLRSPWELSATLDAGEMRDAVQVARDAGLYVQVGIGKVNPFTAPELPQIRAHGDGDYLRGLVRLVEQVTALGVHDLWAATCNYQFRYRSILACDRFREDVTWSDQLAATAHVLDRLGPVLRDHGAHLNLETHEEITSREVVALVEGAGPDAFGITFDTANVLVRGEDPVAAARRVAPYVRATHARDVALHTTADGIGRFLAPVGEGVLDWPTILRTLLSANPDLPVSIEGVIGMRAEMPLWVHDERWYDGGVDEAELAQVRRLTADYELRAAAGEVPGLVGLRAHLDDEAALDFVLRSAAALRAYAPVAA</sequence>
<protein>
    <submittedName>
        <fullName evidence="3">Sugar phosphate isomerase/epimerase</fullName>
    </submittedName>
</protein>
<organism evidence="3 4">
    <name type="scientific">Cellulomonas fulva</name>
    <dbReference type="NCBI Taxonomy" id="2835530"/>
    <lineage>
        <taxon>Bacteria</taxon>
        <taxon>Bacillati</taxon>
        <taxon>Actinomycetota</taxon>
        <taxon>Actinomycetes</taxon>
        <taxon>Micrococcales</taxon>
        <taxon>Cellulomonadaceae</taxon>
        <taxon>Cellulomonas</taxon>
    </lineage>
</organism>
<dbReference type="RefSeq" id="WP_214347749.1">
    <property type="nucleotide sequence ID" value="NZ_JAHBOH010000001.1"/>
</dbReference>
<dbReference type="Gene3D" id="3.20.20.150">
    <property type="entry name" value="Divalent-metal-dependent TIM barrel enzymes"/>
    <property type="match status" value="1"/>
</dbReference>
<dbReference type="EMBL" id="JAHBOH010000001">
    <property type="protein sequence ID" value="MBT0993709.1"/>
    <property type="molecule type" value="Genomic_DNA"/>
</dbReference>
<keyword evidence="1" id="KW-0119">Carbohydrate metabolism</keyword>
<dbReference type="PANTHER" id="PTHR12110">
    <property type="entry name" value="HYDROXYPYRUVATE ISOMERASE"/>
    <property type="match status" value="1"/>
</dbReference>
<comment type="caution">
    <text evidence="3">The sequence shown here is derived from an EMBL/GenBank/DDBJ whole genome shotgun (WGS) entry which is preliminary data.</text>
</comment>
<dbReference type="Proteomes" id="UP000722125">
    <property type="component" value="Unassembled WGS sequence"/>
</dbReference>
<dbReference type="GO" id="GO:0016853">
    <property type="term" value="F:isomerase activity"/>
    <property type="evidence" value="ECO:0007669"/>
    <property type="project" value="UniProtKB-KW"/>
</dbReference>
<name>A0ABS5TX25_9CELL</name>
<keyword evidence="4" id="KW-1185">Reference proteome</keyword>
<evidence type="ECO:0000313" key="4">
    <source>
        <dbReference type="Proteomes" id="UP000722125"/>
    </source>
</evidence>
<dbReference type="InterPro" id="IPR013022">
    <property type="entry name" value="Xyl_isomerase-like_TIM-brl"/>
</dbReference>
<dbReference type="Pfam" id="PF01261">
    <property type="entry name" value="AP_endonuc_2"/>
    <property type="match status" value="1"/>
</dbReference>